<sequence>MDLENRVAMLEAEARKRWGERWAIHTTRWADGDHQAWAFSTMGLTKDGDHAEHRIYLSENGEEAVVERITTEDHEKSREVIEVFNPTTQRASAAAARTQ</sequence>
<evidence type="ECO:0000313" key="1">
    <source>
        <dbReference type="EMBL" id="EMA41070.1"/>
    </source>
</evidence>
<comment type="caution">
    <text evidence="1">The sequence shown here is derived from an EMBL/GenBank/DDBJ whole genome shotgun (WGS) entry which is preliminary data.</text>
</comment>
<protein>
    <submittedName>
        <fullName evidence="1">Uncharacterized protein</fullName>
    </submittedName>
</protein>
<keyword evidence="2" id="KW-1185">Reference proteome</keyword>
<dbReference type="Proteomes" id="UP000011566">
    <property type="component" value="Unassembled WGS sequence"/>
</dbReference>
<dbReference type="EMBL" id="AOMB01000007">
    <property type="protein sequence ID" value="EMA41070.1"/>
    <property type="molecule type" value="Genomic_DNA"/>
</dbReference>
<gene>
    <name evidence="1" type="ORF">C447_02697</name>
</gene>
<reference evidence="1 2" key="1">
    <citation type="journal article" date="2014" name="PLoS Genet.">
        <title>Phylogenetically driven sequencing of extremely halophilic archaea reveals strategies for static and dynamic osmo-response.</title>
        <authorList>
            <person name="Becker E.A."/>
            <person name="Seitzer P.M."/>
            <person name="Tritt A."/>
            <person name="Larsen D."/>
            <person name="Krusor M."/>
            <person name="Yao A.I."/>
            <person name="Wu D."/>
            <person name="Madern D."/>
            <person name="Eisen J.A."/>
            <person name="Darling A.E."/>
            <person name="Facciotti M.T."/>
        </authorList>
    </citation>
    <scope>NUCLEOTIDE SEQUENCE [LARGE SCALE GENOMIC DNA]</scope>
    <source>
        <strain evidence="1 2">100A6</strain>
    </source>
</reference>
<accession>M0M9K3</accession>
<dbReference type="RefSeq" id="WP_007690627.1">
    <property type="nucleotide sequence ID" value="NZ_AJRK01000026.1"/>
</dbReference>
<proteinExistence type="predicted"/>
<organism evidence="1 2">
    <name type="scientific">Halococcus hamelinensis 100A6</name>
    <dbReference type="NCBI Taxonomy" id="1132509"/>
    <lineage>
        <taxon>Archaea</taxon>
        <taxon>Methanobacteriati</taxon>
        <taxon>Methanobacteriota</taxon>
        <taxon>Stenosarchaea group</taxon>
        <taxon>Halobacteria</taxon>
        <taxon>Halobacteriales</taxon>
        <taxon>Halococcaceae</taxon>
        <taxon>Halococcus</taxon>
    </lineage>
</organism>
<evidence type="ECO:0000313" key="2">
    <source>
        <dbReference type="Proteomes" id="UP000011566"/>
    </source>
</evidence>
<dbReference type="PATRIC" id="fig|1132509.6.peg.639"/>
<name>M0M9K3_9EURY</name>
<dbReference type="AlphaFoldDB" id="M0M9K3"/>